<name>A0ABV4CP82_9PSEU</name>
<dbReference type="InterPro" id="IPR050832">
    <property type="entry name" value="Bact_Acetyltransf"/>
</dbReference>
<proteinExistence type="predicted"/>
<evidence type="ECO:0000313" key="4">
    <source>
        <dbReference type="EMBL" id="MEY8041606.1"/>
    </source>
</evidence>
<evidence type="ECO:0000313" key="5">
    <source>
        <dbReference type="Proteomes" id="UP001564626"/>
    </source>
</evidence>
<dbReference type="Pfam" id="PF00583">
    <property type="entry name" value="Acetyltransf_1"/>
    <property type="match status" value="1"/>
</dbReference>
<dbReference type="InterPro" id="IPR016181">
    <property type="entry name" value="Acyl_CoA_acyltransferase"/>
</dbReference>
<evidence type="ECO:0000259" key="3">
    <source>
        <dbReference type="PROSITE" id="PS51186"/>
    </source>
</evidence>
<evidence type="ECO:0000256" key="2">
    <source>
        <dbReference type="ARBA" id="ARBA00023315"/>
    </source>
</evidence>
<dbReference type="Proteomes" id="UP001564626">
    <property type="component" value="Unassembled WGS sequence"/>
</dbReference>
<protein>
    <submittedName>
        <fullName evidence="4">GNAT family N-acetyltransferase</fullName>
    </submittedName>
</protein>
<organism evidence="4 5">
    <name type="scientific">Saccharopolyspora cebuensis</name>
    <dbReference type="NCBI Taxonomy" id="418759"/>
    <lineage>
        <taxon>Bacteria</taxon>
        <taxon>Bacillati</taxon>
        <taxon>Actinomycetota</taxon>
        <taxon>Actinomycetes</taxon>
        <taxon>Pseudonocardiales</taxon>
        <taxon>Pseudonocardiaceae</taxon>
        <taxon>Saccharopolyspora</taxon>
    </lineage>
</organism>
<dbReference type="PROSITE" id="PS51186">
    <property type="entry name" value="GNAT"/>
    <property type="match status" value="1"/>
</dbReference>
<dbReference type="CDD" id="cd04301">
    <property type="entry name" value="NAT_SF"/>
    <property type="match status" value="1"/>
</dbReference>
<dbReference type="SUPFAM" id="SSF55729">
    <property type="entry name" value="Acyl-CoA N-acyltransferases (Nat)"/>
    <property type="match status" value="1"/>
</dbReference>
<comment type="caution">
    <text evidence="4">The sequence shown here is derived from an EMBL/GenBank/DDBJ whole genome shotgun (WGS) entry which is preliminary data.</text>
</comment>
<sequence length="157" mass="16798">MSALEIRRFDHPDVVPLVERLQAEYVRIYGGPDDTPTDASEFAPPAGGFGVGYADGAAVAMGGWRHLGGGRAELKRMYVADEHRGRGHSRAVLRWLEADAAAGGVAELVLETNERHPAALALYRSAGYARVASFGLHVDDPRSVHLGRALPAVGDRS</sequence>
<reference evidence="4 5" key="1">
    <citation type="submission" date="2024-08" db="EMBL/GenBank/DDBJ databases">
        <title>Genome mining of Saccharopolyspora cebuensis PGLac3 from Nigerian medicinal plant.</title>
        <authorList>
            <person name="Ezeobiora C.E."/>
            <person name="Igbokwe N.H."/>
            <person name="Amin D.H."/>
            <person name="Mendie U.E."/>
        </authorList>
    </citation>
    <scope>NUCLEOTIDE SEQUENCE [LARGE SCALE GENOMIC DNA]</scope>
    <source>
        <strain evidence="4 5">PGLac3</strain>
    </source>
</reference>
<dbReference type="PANTHER" id="PTHR43877">
    <property type="entry name" value="AMINOALKYLPHOSPHONATE N-ACETYLTRANSFERASE-RELATED-RELATED"/>
    <property type="match status" value="1"/>
</dbReference>
<dbReference type="PANTHER" id="PTHR43877:SF2">
    <property type="entry name" value="AMINOALKYLPHOSPHONATE N-ACETYLTRANSFERASE-RELATED"/>
    <property type="match status" value="1"/>
</dbReference>
<keyword evidence="5" id="KW-1185">Reference proteome</keyword>
<evidence type="ECO:0000256" key="1">
    <source>
        <dbReference type="ARBA" id="ARBA00022679"/>
    </source>
</evidence>
<dbReference type="RefSeq" id="WP_345358873.1">
    <property type="nucleotide sequence ID" value="NZ_BAABII010000004.1"/>
</dbReference>
<dbReference type="EMBL" id="JBGEHV010000039">
    <property type="protein sequence ID" value="MEY8041606.1"/>
    <property type="molecule type" value="Genomic_DNA"/>
</dbReference>
<keyword evidence="1" id="KW-0808">Transferase</keyword>
<accession>A0ABV4CP82</accession>
<dbReference type="Gene3D" id="3.40.630.30">
    <property type="match status" value="1"/>
</dbReference>
<dbReference type="InterPro" id="IPR000182">
    <property type="entry name" value="GNAT_dom"/>
</dbReference>
<gene>
    <name evidence="4" type="ORF">AB8O55_19540</name>
</gene>
<feature type="domain" description="N-acetyltransferase" evidence="3">
    <location>
        <begin position="4"/>
        <end position="151"/>
    </location>
</feature>
<keyword evidence="2" id="KW-0012">Acyltransferase</keyword>